<dbReference type="Proteomes" id="UP000801428">
    <property type="component" value="Unassembled WGS sequence"/>
</dbReference>
<dbReference type="PANTHER" id="PTHR42085:SF1">
    <property type="entry name" value="F-BOX DOMAIN-CONTAINING PROTEIN"/>
    <property type="match status" value="1"/>
</dbReference>
<protein>
    <submittedName>
        <fullName evidence="2">Uncharacterized protein</fullName>
    </submittedName>
</protein>
<feature type="region of interest" description="Disordered" evidence="1">
    <location>
        <begin position="83"/>
        <end position="108"/>
    </location>
</feature>
<dbReference type="OrthoDB" id="62952at2759"/>
<gene>
    <name evidence="2" type="ORF">E8E13_011439</name>
</gene>
<evidence type="ECO:0000256" key="1">
    <source>
        <dbReference type="SAM" id="MobiDB-lite"/>
    </source>
</evidence>
<comment type="caution">
    <text evidence="2">The sequence shown here is derived from an EMBL/GenBank/DDBJ whole genome shotgun (WGS) entry which is preliminary data.</text>
</comment>
<sequence length="314" mass="35089">MSTMASTSTSTSQSPFLDILPPELRLRIYDYLLVASQPLKGTLARRTTRYGLDTKILRVNKQIYAEARNAFFGKNTFYITSAPHQSSNGDNNINNDDEDDDDEGSGAFEPPLQVKDLALIRHLEIDPLYYPKTLKTQPGVGGWKPVCPAAERYILNLTHLLTLVESTLLSLSFKTDTRPYAGFSDEEGLDDTLDVKKILTSFHVIEGHSRFRKAVADLAAVRNVLVTFNFPESDFNFNVEKQELCKRGLLFLACQTVFARSEIKIKAMLEGLGDDGLEDGEGEENESVPILLDAPRRESVGVVHEARRVVESMK</sequence>
<proteinExistence type="predicted"/>
<keyword evidence="3" id="KW-1185">Reference proteome</keyword>
<name>A0A9P4TNK1_CURKU</name>
<dbReference type="AlphaFoldDB" id="A0A9P4TNK1"/>
<reference evidence="2" key="1">
    <citation type="submission" date="2019-04" db="EMBL/GenBank/DDBJ databases">
        <title>Sequencing of skin fungus with MAO and IRED activity.</title>
        <authorList>
            <person name="Marsaioli A.J."/>
            <person name="Bonatto J.M.C."/>
            <person name="Reis Junior O."/>
        </authorList>
    </citation>
    <scope>NUCLEOTIDE SEQUENCE</scope>
    <source>
        <strain evidence="2">30M1</strain>
    </source>
</reference>
<dbReference type="EMBL" id="SWKU01000003">
    <property type="protein sequence ID" value="KAF3008959.1"/>
    <property type="molecule type" value="Genomic_DNA"/>
</dbReference>
<organism evidence="2 3">
    <name type="scientific">Curvularia kusanoi</name>
    <name type="common">Cochliobolus kusanoi</name>
    <dbReference type="NCBI Taxonomy" id="90978"/>
    <lineage>
        <taxon>Eukaryota</taxon>
        <taxon>Fungi</taxon>
        <taxon>Dikarya</taxon>
        <taxon>Ascomycota</taxon>
        <taxon>Pezizomycotina</taxon>
        <taxon>Dothideomycetes</taxon>
        <taxon>Pleosporomycetidae</taxon>
        <taxon>Pleosporales</taxon>
        <taxon>Pleosporineae</taxon>
        <taxon>Pleosporaceae</taxon>
        <taxon>Curvularia</taxon>
    </lineage>
</organism>
<evidence type="ECO:0000313" key="2">
    <source>
        <dbReference type="EMBL" id="KAF3008959.1"/>
    </source>
</evidence>
<dbReference type="InterPro" id="IPR038883">
    <property type="entry name" value="AN11006-like"/>
</dbReference>
<accession>A0A9P4TNK1</accession>
<dbReference type="PANTHER" id="PTHR42085">
    <property type="entry name" value="F-BOX DOMAIN-CONTAINING PROTEIN"/>
    <property type="match status" value="1"/>
</dbReference>
<feature type="compositionally biased region" description="Acidic residues" evidence="1">
    <location>
        <begin position="95"/>
        <end position="104"/>
    </location>
</feature>
<evidence type="ECO:0000313" key="3">
    <source>
        <dbReference type="Proteomes" id="UP000801428"/>
    </source>
</evidence>